<keyword evidence="1" id="KW-1133">Transmembrane helix</keyword>
<keyword evidence="1" id="KW-0472">Membrane</keyword>
<protein>
    <submittedName>
        <fullName evidence="3">DUF6460 domain-containing protein</fullName>
    </submittedName>
</protein>
<dbReference type="RefSeq" id="WP_257315170.1">
    <property type="nucleotide sequence ID" value="NZ_JANFDG010000010.1"/>
</dbReference>
<reference evidence="4" key="1">
    <citation type="journal article" date="2019" name="Int. J. Syst. Evol. Microbiol.">
        <title>The Global Catalogue of Microorganisms (GCM) 10K type strain sequencing project: providing services to taxonomists for standard genome sequencing and annotation.</title>
        <authorList>
            <consortium name="The Broad Institute Genomics Platform"/>
            <consortium name="The Broad Institute Genome Sequencing Center for Infectious Disease"/>
            <person name="Wu L."/>
            <person name="Ma J."/>
        </authorList>
    </citation>
    <scope>NUCLEOTIDE SEQUENCE [LARGE SCALE GENOMIC DNA]</scope>
    <source>
        <strain evidence="4">KCTC 52677</strain>
    </source>
</reference>
<dbReference type="InterPro" id="IPR045594">
    <property type="entry name" value="DUF6460"/>
</dbReference>
<proteinExistence type="predicted"/>
<evidence type="ECO:0000313" key="4">
    <source>
        <dbReference type="Proteomes" id="UP001595377"/>
    </source>
</evidence>
<evidence type="ECO:0000313" key="3">
    <source>
        <dbReference type="EMBL" id="MFC3074829.1"/>
    </source>
</evidence>
<dbReference type="Pfam" id="PF20061">
    <property type="entry name" value="DUF6460"/>
    <property type="match status" value="1"/>
</dbReference>
<evidence type="ECO:0000259" key="2">
    <source>
        <dbReference type="Pfam" id="PF20061"/>
    </source>
</evidence>
<name>A0ABV7DKI5_9HYPH</name>
<gene>
    <name evidence="3" type="ORF">ACFOHH_17090</name>
</gene>
<dbReference type="Proteomes" id="UP001595377">
    <property type="component" value="Unassembled WGS sequence"/>
</dbReference>
<evidence type="ECO:0000256" key="1">
    <source>
        <dbReference type="SAM" id="Phobius"/>
    </source>
</evidence>
<keyword evidence="4" id="KW-1185">Reference proteome</keyword>
<sequence>MSDGVNRFLGDTPLRTLVKLLILSVAAGFLMSVFGLYPEDILYGVRNFLLDLWHTGFAALGRVGDYLMLGAVIVIPVFILIRVLSYRR</sequence>
<organism evidence="3 4">
    <name type="scientific">Shinella pollutisoli</name>
    <dbReference type="NCBI Taxonomy" id="2250594"/>
    <lineage>
        <taxon>Bacteria</taxon>
        <taxon>Pseudomonadati</taxon>
        <taxon>Pseudomonadota</taxon>
        <taxon>Alphaproteobacteria</taxon>
        <taxon>Hyphomicrobiales</taxon>
        <taxon>Rhizobiaceae</taxon>
        <taxon>Shinella</taxon>
    </lineage>
</organism>
<keyword evidence="1" id="KW-0812">Transmembrane</keyword>
<feature type="transmembrane region" description="Helical" evidence="1">
    <location>
        <begin position="20"/>
        <end position="37"/>
    </location>
</feature>
<comment type="caution">
    <text evidence="3">The sequence shown here is derived from an EMBL/GenBank/DDBJ whole genome shotgun (WGS) entry which is preliminary data.</text>
</comment>
<feature type="transmembrane region" description="Helical" evidence="1">
    <location>
        <begin position="66"/>
        <end position="84"/>
    </location>
</feature>
<feature type="domain" description="DUF6460" evidence="2">
    <location>
        <begin position="52"/>
        <end position="87"/>
    </location>
</feature>
<accession>A0ABV7DKI5</accession>
<dbReference type="EMBL" id="JBHRSP010000026">
    <property type="protein sequence ID" value="MFC3074829.1"/>
    <property type="molecule type" value="Genomic_DNA"/>
</dbReference>